<reference evidence="13 14" key="1">
    <citation type="submission" date="2024-09" db="EMBL/GenBank/DDBJ databases">
        <title>Chromosome-scale assembly of Riccia fluitans.</title>
        <authorList>
            <person name="Paukszto L."/>
            <person name="Sawicki J."/>
            <person name="Karawczyk K."/>
            <person name="Piernik-Szablinska J."/>
            <person name="Szczecinska M."/>
            <person name="Mazdziarz M."/>
        </authorList>
    </citation>
    <scope>NUCLEOTIDE SEQUENCE [LARGE SCALE GENOMIC DNA]</scope>
    <source>
        <strain evidence="13">Rf_01</strain>
        <tissue evidence="13">Aerial parts of the thallus</tissue>
    </source>
</reference>
<dbReference type="AlphaFoldDB" id="A0ABD1XQH3"/>
<keyword evidence="8" id="KW-0949">S-adenosyl-L-methionine</keyword>
<dbReference type="InterPro" id="IPR006700">
    <property type="entry name" value="RsmE"/>
</dbReference>
<dbReference type="CDD" id="cd18084">
    <property type="entry name" value="RsmE-like"/>
    <property type="match status" value="1"/>
</dbReference>
<keyword evidence="14" id="KW-1185">Reference proteome</keyword>
<evidence type="ECO:0000259" key="12">
    <source>
        <dbReference type="Pfam" id="PF20260"/>
    </source>
</evidence>
<dbReference type="Proteomes" id="UP001605036">
    <property type="component" value="Unassembled WGS sequence"/>
</dbReference>
<dbReference type="GO" id="GO:0032259">
    <property type="term" value="P:methylation"/>
    <property type="evidence" value="ECO:0007669"/>
    <property type="project" value="UniProtKB-KW"/>
</dbReference>
<gene>
    <name evidence="13" type="ORF">R1flu_028759</name>
</gene>
<dbReference type="SUPFAM" id="SSF75217">
    <property type="entry name" value="alpha/beta knot"/>
    <property type="match status" value="1"/>
</dbReference>
<dbReference type="InterPro" id="IPR029026">
    <property type="entry name" value="tRNA_m1G_MTases_N"/>
</dbReference>
<dbReference type="Gene3D" id="3.40.1280.10">
    <property type="match status" value="1"/>
</dbReference>
<evidence type="ECO:0000256" key="5">
    <source>
        <dbReference type="ARBA" id="ARBA00022552"/>
    </source>
</evidence>
<dbReference type="PANTHER" id="PTHR30027">
    <property type="entry name" value="RIBOSOMAL RNA SMALL SUBUNIT METHYLTRANSFERASE E"/>
    <property type="match status" value="1"/>
</dbReference>
<keyword evidence="4" id="KW-0963">Cytoplasm</keyword>
<dbReference type="InterPro" id="IPR029028">
    <property type="entry name" value="Alpha/beta_knot_MTases"/>
</dbReference>
<evidence type="ECO:0000256" key="3">
    <source>
        <dbReference type="ARBA" id="ARBA00012328"/>
    </source>
</evidence>
<dbReference type="SUPFAM" id="SSF88697">
    <property type="entry name" value="PUA domain-like"/>
    <property type="match status" value="1"/>
</dbReference>
<dbReference type="NCBIfam" id="TIGR00046">
    <property type="entry name" value="RsmE family RNA methyltransferase"/>
    <property type="match status" value="1"/>
</dbReference>
<proteinExistence type="inferred from homology"/>
<accession>A0ABD1XQH3</accession>
<evidence type="ECO:0000256" key="8">
    <source>
        <dbReference type="ARBA" id="ARBA00022691"/>
    </source>
</evidence>
<feature type="domain" description="Ribosomal RNA small subunit methyltransferase E PUA-like" evidence="12">
    <location>
        <begin position="82"/>
        <end position="126"/>
    </location>
</feature>
<keyword evidence="7" id="KW-0808">Transferase</keyword>
<comment type="function">
    <text evidence="9">Specifically methylates the N3 position of the uracil ring of uridine 1498 (m3U1498) in 16S rRNA. Acts on the fully assembled 30S ribosomal subunit.</text>
</comment>
<evidence type="ECO:0000256" key="10">
    <source>
        <dbReference type="ARBA" id="ARBA00047944"/>
    </source>
</evidence>
<evidence type="ECO:0000256" key="7">
    <source>
        <dbReference type="ARBA" id="ARBA00022679"/>
    </source>
</evidence>
<dbReference type="GO" id="GO:0008168">
    <property type="term" value="F:methyltransferase activity"/>
    <property type="evidence" value="ECO:0007669"/>
    <property type="project" value="UniProtKB-KW"/>
</dbReference>
<evidence type="ECO:0000313" key="13">
    <source>
        <dbReference type="EMBL" id="KAL2610186.1"/>
    </source>
</evidence>
<comment type="caution">
    <text evidence="13">The sequence shown here is derived from an EMBL/GenBank/DDBJ whole genome shotgun (WGS) entry which is preliminary data.</text>
</comment>
<organism evidence="13 14">
    <name type="scientific">Riccia fluitans</name>
    <dbReference type="NCBI Taxonomy" id="41844"/>
    <lineage>
        <taxon>Eukaryota</taxon>
        <taxon>Viridiplantae</taxon>
        <taxon>Streptophyta</taxon>
        <taxon>Embryophyta</taxon>
        <taxon>Marchantiophyta</taxon>
        <taxon>Marchantiopsida</taxon>
        <taxon>Marchantiidae</taxon>
        <taxon>Marchantiales</taxon>
        <taxon>Ricciaceae</taxon>
        <taxon>Riccia</taxon>
    </lineage>
</organism>
<feature type="domain" description="Ribosomal RNA small subunit methyltransferase E methyltransferase" evidence="11">
    <location>
        <begin position="142"/>
        <end position="295"/>
    </location>
</feature>
<comment type="subcellular location">
    <subcellularLocation>
        <location evidence="1">Cytoplasm</location>
    </subcellularLocation>
</comment>
<dbReference type="PANTHER" id="PTHR30027:SF3">
    <property type="entry name" value="16S RRNA (URACIL(1498)-N(3))-METHYLTRANSFERASE"/>
    <property type="match status" value="1"/>
</dbReference>
<dbReference type="GO" id="GO:0005737">
    <property type="term" value="C:cytoplasm"/>
    <property type="evidence" value="ECO:0007669"/>
    <property type="project" value="UniProtKB-SubCell"/>
</dbReference>
<dbReference type="InterPro" id="IPR046886">
    <property type="entry name" value="RsmE_MTase_dom"/>
</dbReference>
<protein>
    <recommendedName>
        <fullName evidence="3">16S rRNA (uracil(1498)-N(3))-methyltransferase</fullName>
        <ecNumber evidence="3">2.1.1.193</ecNumber>
    </recommendedName>
</protein>
<comment type="similarity">
    <text evidence="2">Belongs to the RNA methyltransferase RsmE family.</text>
</comment>
<evidence type="ECO:0000256" key="2">
    <source>
        <dbReference type="ARBA" id="ARBA00005528"/>
    </source>
</evidence>
<dbReference type="GO" id="GO:0006364">
    <property type="term" value="P:rRNA processing"/>
    <property type="evidence" value="ECO:0007669"/>
    <property type="project" value="UniProtKB-KW"/>
</dbReference>
<evidence type="ECO:0000256" key="1">
    <source>
        <dbReference type="ARBA" id="ARBA00004496"/>
    </source>
</evidence>
<evidence type="ECO:0000256" key="9">
    <source>
        <dbReference type="ARBA" id="ARBA00025699"/>
    </source>
</evidence>
<comment type="catalytic activity">
    <reaction evidence="10">
        <text>uridine(1498) in 16S rRNA + S-adenosyl-L-methionine = N(3)-methyluridine(1498) in 16S rRNA + S-adenosyl-L-homocysteine + H(+)</text>
        <dbReference type="Rhea" id="RHEA:42920"/>
        <dbReference type="Rhea" id="RHEA-COMP:10283"/>
        <dbReference type="Rhea" id="RHEA-COMP:10284"/>
        <dbReference type="ChEBI" id="CHEBI:15378"/>
        <dbReference type="ChEBI" id="CHEBI:57856"/>
        <dbReference type="ChEBI" id="CHEBI:59789"/>
        <dbReference type="ChEBI" id="CHEBI:65315"/>
        <dbReference type="ChEBI" id="CHEBI:74502"/>
        <dbReference type="EC" id="2.1.1.193"/>
    </reaction>
</comment>
<dbReference type="InterPro" id="IPR015947">
    <property type="entry name" value="PUA-like_sf"/>
</dbReference>
<evidence type="ECO:0000256" key="4">
    <source>
        <dbReference type="ARBA" id="ARBA00022490"/>
    </source>
</evidence>
<sequence>MAGKGSLRITTPRSTMVQTLEVGRRAVSFDRKRRCNPIQGFRNRLRISCTTLAEQPDKARGGLPRFHVDDIPKSEGSIVRVEGDEFWHMTKVLRLKVNDRVELFDGKGVTLEGTVVTVNRHHAEVTAMGSPRILAPVGPNWHVAAAFCTLKGGRGEWLVEKCTELGARSLTPLITERSFVKSGARSERWERIAMAATKQCQRVHAMEITRPSSIGELLPRIDEVDVALVASAEAPPLFKALTQLSSIPRSGIIFVGPEGDFTSKEIDSLIRAGANPVGLGPRRLRVETAAVTLLAGVMLLGDTDD</sequence>
<dbReference type="InterPro" id="IPR046887">
    <property type="entry name" value="RsmE_PUA-like"/>
</dbReference>
<keyword evidence="5" id="KW-0698">rRNA processing</keyword>
<keyword evidence="6" id="KW-0489">Methyltransferase</keyword>
<dbReference type="EC" id="2.1.1.193" evidence="3"/>
<dbReference type="Pfam" id="PF04452">
    <property type="entry name" value="Methyltrans_RNA"/>
    <property type="match status" value="1"/>
</dbReference>
<evidence type="ECO:0000259" key="11">
    <source>
        <dbReference type="Pfam" id="PF04452"/>
    </source>
</evidence>
<evidence type="ECO:0000256" key="6">
    <source>
        <dbReference type="ARBA" id="ARBA00022603"/>
    </source>
</evidence>
<name>A0ABD1XQH3_9MARC</name>
<evidence type="ECO:0000313" key="14">
    <source>
        <dbReference type="Proteomes" id="UP001605036"/>
    </source>
</evidence>
<dbReference type="Pfam" id="PF20260">
    <property type="entry name" value="PUA_4"/>
    <property type="match status" value="1"/>
</dbReference>
<dbReference type="EMBL" id="JBHFFA010000008">
    <property type="protein sequence ID" value="KAL2610186.1"/>
    <property type="molecule type" value="Genomic_DNA"/>
</dbReference>